<organism evidence="4 5">
    <name type="scientific">Pseudaquabacterium terrae</name>
    <dbReference type="NCBI Taxonomy" id="2732868"/>
    <lineage>
        <taxon>Bacteria</taxon>
        <taxon>Pseudomonadati</taxon>
        <taxon>Pseudomonadota</taxon>
        <taxon>Betaproteobacteria</taxon>
        <taxon>Burkholderiales</taxon>
        <taxon>Sphaerotilaceae</taxon>
        <taxon>Pseudaquabacterium</taxon>
    </lineage>
</organism>
<gene>
    <name evidence="4" type="ORF">HLB44_00770</name>
</gene>
<keyword evidence="5" id="KW-1185">Reference proteome</keyword>
<feature type="repeat" description="TPR" evidence="3">
    <location>
        <begin position="165"/>
        <end position="198"/>
    </location>
</feature>
<comment type="caution">
    <text evidence="4">The sequence shown here is derived from an EMBL/GenBank/DDBJ whole genome shotgun (WGS) entry which is preliminary data.</text>
</comment>
<dbReference type="Pfam" id="PF13432">
    <property type="entry name" value="TPR_16"/>
    <property type="match status" value="2"/>
</dbReference>
<dbReference type="Proteomes" id="UP000737171">
    <property type="component" value="Unassembled WGS sequence"/>
</dbReference>
<proteinExistence type="predicted"/>
<evidence type="ECO:0000256" key="1">
    <source>
        <dbReference type="ARBA" id="ARBA00022737"/>
    </source>
</evidence>
<dbReference type="InterPro" id="IPR050498">
    <property type="entry name" value="Ycf3"/>
</dbReference>
<protein>
    <submittedName>
        <fullName evidence="4">Tetratricopeptide repeat protein</fullName>
    </submittedName>
</protein>
<dbReference type="PROSITE" id="PS50293">
    <property type="entry name" value="TPR_REGION"/>
    <property type="match status" value="1"/>
</dbReference>
<dbReference type="InterPro" id="IPR019734">
    <property type="entry name" value="TPR_rpt"/>
</dbReference>
<dbReference type="SUPFAM" id="SSF48452">
    <property type="entry name" value="TPR-like"/>
    <property type="match status" value="1"/>
</dbReference>
<dbReference type="EMBL" id="JABRWJ010000001">
    <property type="protein sequence ID" value="NRF65505.1"/>
    <property type="molecule type" value="Genomic_DNA"/>
</dbReference>
<keyword evidence="1" id="KW-0677">Repeat</keyword>
<evidence type="ECO:0000256" key="3">
    <source>
        <dbReference type="PROSITE-ProRule" id="PRU00339"/>
    </source>
</evidence>
<evidence type="ECO:0000313" key="5">
    <source>
        <dbReference type="Proteomes" id="UP000737171"/>
    </source>
</evidence>
<dbReference type="PANTHER" id="PTHR44858:SF1">
    <property type="entry name" value="UDP-N-ACETYLGLUCOSAMINE--PEPTIDE N-ACETYLGLUCOSAMINYLTRANSFERASE SPINDLY-RELATED"/>
    <property type="match status" value="1"/>
</dbReference>
<name>A0ABX2E9Q5_9BURK</name>
<sequence length="264" mass="28271">MLGLGRSVITGLIEAGFVAPQRGARNEYRFTFQDVVLLRTAYQLRAARVPARRVINSLKQLKARLPLEVPLSGLRITAVGSDVAVREGHASWNAENGQFLIDFEVAAAGQGTVAFLERTEPAAGVAPQADDAETWFARADGVEASDPAAAEAAYRRALVLAPAHVNATLNLGVLLSEQGRHADALAVYDAALAAAPDAPLLHFNRAVALEDDGRPFDALAAYNACLALAPDFADAHFNAARLHEELGQMQGALRHYSAYRRLQP</sequence>
<evidence type="ECO:0000313" key="4">
    <source>
        <dbReference type="EMBL" id="NRF65505.1"/>
    </source>
</evidence>
<reference evidence="4 5" key="1">
    <citation type="submission" date="2020-05" db="EMBL/GenBank/DDBJ databases">
        <title>Aquincola sp. isolate from soil.</title>
        <authorList>
            <person name="Han J."/>
            <person name="Kim D.-U."/>
        </authorList>
    </citation>
    <scope>NUCLEOTIDE SEQUENCE [LARGE SCALE GENOMIC DNA]</scope>
    <source>
        <strain evidence="4 5">S2</strain>
    </source>
</reference>
<dbReference type="Gene3D" id="1.25.40.10">
    <property type="entry name" value="Tetratricopeptide repeat domain"/>
    <property type="match status" value="2"/>
</dbReference>
<dbReference type="PROSITE" id="PS50005">
    <property type="entry name" value="TPR"/>
    <property type="match status" value="1"/>
</dbReference>
<dbReference type="PANTHER" id="PTHR44858">
    <property type="entry name" value="TETRATRICOPEPTIDE REPEAT PROTEIN 6"/>
    <property type="match status" value="1"/>
</dbReference>
<dbReference type="InterPro" id="IPR011990">
    <property type="entry name" value="TPR-like_helical_dom_sf"/>
</dbReference>
<evidence type="ECO:0000256" key="2">
    <source>
        <dbReference type="ARBA" id="ARBA00022803"/>
    </source>
</evidence>
<accession>A0ABX2E9Q5</accession>
<dbReference type="SMART" id="SM00028">
    <property type="entry name" value="TPR"/>
    <property type="match status" value="3"/>
</dbReference>
<keyword evidence="2 3" id="KW-0802">TPR repeat</keyword>